<sequence length="180" mass="20810">MSEKYDECLNIEDGATPRPTVNNITKRKENKQKHKAGQKVSKKEVTKNNKQEGEATNYKPRMFIGLYVCKEYNGARYLGTVISYSTKKKMMKIEYEDGRTEFLEKEEVKKIKATQKDILDAQKALKERNISKKTSSRNKKRVETAGESSTTTKKKNKASDKEEKPRRYPLMMRASNDLSV</sequence>
<proteinExistence type="predicted"/>
<evidence type="ECO:0000313" key="4">
    <source>
        <dbReference type="Proteomes" id="UP001189624"/>
    </source>
</evidence>
<dbReference type="Gramene" id="rna-AYBTSS11_LOCUS22242">
    <property type="protein sequence ID" value="CAJ1969403.1"/>
    <property type="gene ID" value="gene-AYBTSS11_LOCUS22242"/>
</dbReference>
<dbReference type="EMBL" id="OY731404">
    <property type="protein sequence ID" value="CAJ1969403.1"/>
    <property type="molecule type" value="Genomic_DNA"/>
</dbReference>
<dbReference type="Pfam" id="PF21743">
    <property type="entry name" value="PTM_DIR17_Tudor"/>
    <property type="match status" value="1"/>
</dbReference>
<dbReference type="InterPro" id="IPR047365">
    <property type="entry name" value="Tudor_AtPTM-like"/>
</dbReference>
<name>A0AA86SSY9_9FABA</name>
<protein>
    <recommendedName>
        <fullName evidence="2">PTM/DIR17-like Tudor domain-containing protein</fullName>
    </recommendedName>
</protein>
<feature type="compositionally biased region" description="Basic and acidic residues" evidence="1">
    <location>
        <begin position="41"/>
        <end position="53"/>
    </location>
</feature>
<accession>A0AA86SSY9</accession>
<feature type="compositionally biased region" description="Basic residues" evidence="1">
    <location>
        <begin position="28"/>
        <end position="37"/>
    </location>
</feature>
<dbReference type="Proteomes" id="UP001189624">
    <property type="component" value="Chromosome 7"/>
</dbReference>
<evidence type="ECO:0000313" key="3">
    <source>
        <dbReference type="EMBL" id="CAJ1969403.1"/>
    </source>
</evidence>
<dbReference type="AlphaFoldDB" id="A0AA86SSY9"/>
<feature type="compositionally biased region" description="Basic and acidic residues" evidence="1">
    <location>
        <begin position="157"/>
        <end position="166"/>
    </location>
</feature>
<evidence type="ECO:0000256" key="1">
    <source>
        <dbReference type="SAM" id="MobiDB-lite"/>
    </source>
</evidence>
<gene>
    <name evidence="3" type="ORF">AYBTSS11_LOCUS22242</name>
</gene>
<feature type="region of interest" description="Disordered" evidence="1">
    <location>
        <begin position="127"/>
        <end position="180"/>
    </location>
</feature>
<evidence type="ECO:0000259" key="2">
    <source>
        <dbReference type="Pfam" id="PF21743"/>
    </source>
</evidence>
<organism evidence="3 4">
    <name type="scientific">Sphenostylis stenocarpa</name>
    <dbReference type="NCBI Taxonomy" id="92480"/>
    <lineage>
        <taxon>Eukaryota</taxon>
        <taxon>Viridiplantae</taxon>
        <taxon>Streptophyta</taxon>
        <taxon>Embryophyta</taxon>
        <taxon>Tracheophyta</taxon>
        <taxon>Spermatophyta</taxon>
        <taxon>Magnoliopsida</taxon>
        <taxon>eudicotyledons</taxon>
        <taxon>Gunneridae</taxon>
        <taxon>Pentapetalae</taxon>
        <taxon>rosids</taxon>
        <taxon>fabids</taxon>
        <taxon>Fabales</taxon>
        <taxon>Fabaceae</taxon>
        <taxon>Papilionoideae</taxon>
        <taxon>50 kb inversion clade</taxon>
        <taxon>NPAAA clade</taxon>
        <taxon>indigoferoid/millettioid clade</taxon>
        <taxon>Phaseoleae</taxon>
        <taxon>Sphenostylis</taxon>
    </lineage>
</organism>
<reference evidence="3" key="1">
    <citation type="submission" date="2023-10" db="EMBL/GenBank/DDBJ databases">
        <authorList>
            <person name="Domelevo Entfellner J.-B."/>
        </authorList>
    </citation>
    <scope>NUCLEOTIDE SEQUENCE</scope>
</reference>
<feature type="domain" description="PTM/DIR17-like Tudor" evidence="2">
    <location>
        <begin position="65"/>
        <end position="111"/>
    </location>
</feature>
<keyword evidence="4" id="KW-1185">Reference proteome</keyword>
<feature type="region of interest" description="Disordered" evidence="1">
    <location>
        <begin position="1"/>
        <end position="54"/>
    </location>
</feature>